<keyword evidence="2" id="KW-0812">Transmembrane</keyword>
<sequence>MLLKKKVKAGILLYALLMLAVFSLLLQFYLNRQEAESRLVQVARQETTAYIMAQMVLEQVEEDLQERQAIAKKVASQTEQQKGVEVAASDTANIKEEGEVQETTSTRPESATKSVDTSSTQNVESKPIEDKGTVAFQEGQASYHVKNKQVTIIVALEKVGSYHYQFPLKIVPEGSG</sequence>
<feature type="region of interest" description="Disordered" evidence="1">
    <location>
        <begin position="74"/>
        <end position="130"/>
    </location>
</feature>
<protein>
    <submittedName>
        <fullName evidence="3">Competence protein ComGG</fullName>
    </submittedName>
</protein>
<reference evidence="3 4" key="1">
    <citation type="submission" date="2016-02" db="EMBL/GenBank/DDBJ databases">
        <authorList>
            <consortium name="Pathogen Informatics"/>
        </authorList>
    </citation>
    <scope>NUCLEOTIDE SEQUENCE [LARGE SCALE GENOMIC DNA]</scope>
    <source>
        <strain evidence="3 4">LSS54</strain>
    </source>
</reference>
<dbReference type="RefSeq" id="WP_044774623.1">
    <property type="nucleotide sequence ID" value="NZ_CEEO01000140.1"/>
</dbReference>
<evidence type="ECO:0000313" key="3">
    <source>
        <dbReference type="EMBL" id="CYU99307.1"/>
    </source>
</evidence>
<feature type="compositionally biased region" description="Polar residues" evidence="1">
    <location>
        <begin position="101"/>
        <end position="124"/>
    </location>
</feature>
<dbReference type="Proteomes" id="UP000073494">
    <property type="component" value="Unassembled WGS sequence"/>
</dbReference>
<dbReference type="EMBL" id="FIHD01000023">
    <property type="protein sequence ID" value="CYU99307.1"/>
    <property type="molecule type" value="Genomic_DNA"/>
</dbReference>
<dbReference type="AlphaFoldDB" id="A0A0Z8GIB3"/>
<gene>
    <name evidence="3" type="primary">comGG</name>
    <name evidence="3" type="ORF">ERS132416_01373</name>
</gene>
<evidence type="ECO:0000256" key="1">
    <source>
        <dbReference type="SAM" id="MobiDB-lite"/>
    </source>
</evidence>
<dbReference type="InterPro" id="IPR047665">
    <property type="entry name" value="ComGG_streptococcus-type"/>
</dbReference>
<evidence type="ECO:0000313" key="4">
    <source>
        <dbReference type="Proteomes" id="UP000073494"/>
    </source>
</evidence>
<dbReference type="NCBIfam" id="NF041014">
    <property type="entry name" value="pilin_ComGG_2"/>
    <property type="match status" value="1"/>
</dbReference>
<organism evidence="3 4">
    <name type="scientific">Streptococcus suis</name>
    <dbReference type="NCBI Taxonomy" id="1307"/>
    <lineage>
        <taxon>Bacteria</taxon>
        <taxon>Bacillati</taxon>
        <taxon>Bacillota</taxon>
        <taxon>Bacilli</taxon>
        <taxon>Lactobacillales</taxon>
        <taxon>Streptococcaceae</taxon>
        <taxon>Streptococcus</taxon>
    </lineage>
</organism>
<accession>A0A0Z8GIB3</accession>
<feature type="transmembrane region" description="Helical" evidence="2">
    <location>
        <begin position="12"/>
        <end position="30"/>
    </location>
</feature>
<evidence type="ECO:0000256" key="2">
    <source>
        <dbReference type="SAM" id="Phobius"/>
    </source>
</evidence>
<keyword evidence="2" id="KW-0472">Membrane</keyword>
<keyword evidence="2" id="KW-1133">Transmembrane helix</keyword>
<name>A0A0Z8GIB3_STRSU</name>
<proteinExistence type="predicted"/>